<dbReference type="Gene3D" id="1.10.357.40">
    <property type="entry name" value="YbiA-like"/>
    <property type="match status" value="1"/>
</dbReference>
<comment type="caution">
    <text evidence="4">The sequence shown here is derived from an EMBL/GenBank/DDBJ whole genome shotgun (WGS) entry which is preliminary data.</text>
</comment>
<gene>
    <name evidence="4" type="ORF">FXF65_04935</name>
</gene>
<reference evidence="4 5" key="1">
    <citation type="submission" date="2019-08" db="EMBL/GenBank/DDBJ databases">
        <title>Actinomadura sp. nov. CYP1-5 isolated from mountain soil.</title>
        <authorList>
            <person name="Songsumanus A."/>
            <person name="Kuncharoen N."/>
            <person name="Kudo T."/>
            <person name="Yuki M."/>
            <person name="Igarashi Y."/>
            <person name="Tanasupawat S."/>
        </authorList>
    </citation>
    <scope>NUCLEOTIDE SEQUENCE [LARGE SCALE GENOMIC DNA]</scope>
    <source>
        <strain evidence="4 5">GKU157</strain>
    </source>
</reference>
<dbReference type="CDD" id="cd15457">
    <property type="entry name" value="NADAR"/>
    <property type="match status" value="1"/>
</dbReference>
<feature type="domain" description="NADAR" evidence="3">
    <location>
        <begin position="31"/>
        <end position="184"/>
    </location>
</feature>
<comment type="catalytic activity">
    <reaction evidence="1">
        <text>5-amino-6-(5-phospho-D-ribosylamino)uracil + H2O = 5,6-diaminouracil + D-ribose 5-phosphate</text>
        <dbReference type="Rhea" id="RHEA:55020"/>
        <dbReference type="ChEBI" id="CHEBI:15377"/>
        <dbReference type="ChEBI" id="CHEBI:46252"/>
        <dbReference type="ChEBI" id="CHEBI:58453"/>
        <dbReference type="ChEBI" id="CHEBI:78346"/>
    </reaction>
</comment>
<dbReference type="AlphaFoldDB" id="A0A5D0UI88"/>
<protein>
    <submittedName>
        <fullName evidence="4">NADAR family protein</fullName>
    </submittedName>
</protein>
<evidence type="ECO:0000313" key="5">
    <source>
        <dbReference type="Proteomes" id="UP000322634"/>
    </source>
</evidence>
<evidence type="ECO:0000313" key="4">
    <source>
        <dbReference type="EMBL" id="TYC17362.1"/>
    </source>
</evidence>
<name>A0A5D0UI88_9ACTN</name>
<dbReference type="Pfam" id="PF08719">
    <property type="entry name" value="NADAR"/>
    <property type="match status" value="1"/>
</dbReference>
<sequence>MTESEPRDALSARSVAELIPAAEAGGVKFLFFWGHRKRGPGYLSQWWPASFTVDGTVYATAEHYMMAEKARLFGDAETAAAIVAASHPGEVKALGRRVRGFDEDAWRDARAAIVTKGNEAKFGQNEELREYLVGTRNRVLVEASPLDRVWGIGLAADDPRAGRPAAWQGLNLLGFALMTVRDSLSSDLPRE</sequence>
<proteinExistence type="predicted"/>
<dbReference type="Proteomes" id="UP000322634">
    <property type="component" value="Unassembled WGS sequence"/>
</dbReference>
<evidence type="ECO:0000256" key="1">
    <source>
        <dbReference type="ARBA" id="ARBA00000022"/>
    </source>
</evidence>
<dbReference type="InterPro" id="IPR037238">
    <property type="entry name" value="YbiA-like_sf"/>
</dbReference>
<keyword evidence="5" id="KW-1185">Reference proteome</keyword>
<dbReference type="EMBL" id="VSFF01000002">
    <property type="protein sequence ID" value="TYC17362.1"/>
    <property type="molecule type" value="Genomic_DNA"/>
</dbReference>
<dbReference type="InterPro" id="IPR012816">
    <property type="entry name" value="NADAR"/>
</dbReference>
<organism evidence="4 5">
    <name type="scientific">Actinomadura syzygii</name>
    <dbReference type="NCBI Taxonomy" id="1427538"/>
    <lineage>
        <taxon>Bacteria</taxon>
        <taxon>Bacillati</taxon>
        <taxon>Actinomycetota</taxon>
        <taxon>Actinomycetes</taxon>
        <taxon>Streptosporangiales</taxon>
        <taxon>Thermomonosporaceae</taxon>
        <taxon>Actinomadura</taxon>
    </lineage>
</organism>
<dbReference type="SUPFAM" id="SSF143990">
    <property type="entry name" value="YbiA-like"/>
    <property type="match status" value="1"/>
</dbReference>
<dbReference type="RefSeq" id="WP_148348505.1">
    <property type="nucleotide sequence ID" value="NZ_JBHSBF010000022.1"/>
</dbReference>
<dbReference type="NCBIfam" id="TIGR02464">
    <property type="entry name" value="ribofla_fusion"/>
    <property type="match status" value="1"/>
</dbReference>
<evidence type="ECO:0000256" key="2">
    <source>
        <dbReference type="ARBA" id="ARBA00000751"/>
    </source>
</evidence>
<accession>A0A5D0UI88</accession>
<comment type="catalytic activity">
    <reaction evidence="2">
        <text>2,5-diamino-6-hydroxy-4-(5-phosphoribosylamino)-pyrimidine + H2O = 2,5,6-triamino-4-hydroxypyrimidine + D-ribose 5-phosphate</text>
        <dbReference type="Rhea" id="RHEA:23436"/>
        <dbReference type="ChEBI" id="CHEBI:15377"/>
        <dbReference type="ChEBI" id="CHEBI:58614"/>
        <dbReference type="ChEBI" id="CHEBI:78346"/>
        <dbReference type="ChEBI" id="CHEBI:137796"/>
    </reaction>
</comment>
<dbReference type="OrthoDB" id="67297at2"/>
<evidence type="ECO:0000259" key="3">
    <source>
        <dbReference type="Pfam" id="PF08719"/>
    </source>
</evidence>